<reference evidence="2 3" key="1">
    <citation type="submission" date="2024-06" db="EMBL/GenBank/DDBJ databases">
        <authorList>
            <person name="Kaempfer P."/>
            <person name="Viver T."/>
        </authorList>
    </citation>
    <scope>NUCLEOTIDE SEQUENCE [LARGE SCALE GENOMIC DNA]</scope>
    <source>
        <strain evidence="2 3">ST-37</strain>
    </source>
</reference>
<dbReference type="Proteomes" id="UP001629058">
    <property type="component" value="Unassembled WGS sequence"/>
</dbReference>
<protein>
    <submittedName>
        <fullName evidence="2">Uncharacterized protein</fullName>
    </submittedName>
</protein>
<gene>
    <name evidence="2" type="ORF">ABS765_13325</name>
</gene>
<sequence>MKYPKLGAFLGLAMINIQSGFFGQKAHARFDEEQLQKLEDHMAQESGENLQAQLNTLQQKYDALEISNTTLQTEKDGLQNAVTAALELNGLTAEVTAETTSSQAVELLGTTCKKYGSNENRHSFPANNGQTPPENGLIGGVVDMKDAHNQIEE</sequence>
<dbReference type="EMBL" id="JBELPY010000009">
    <property type="protein sequence ID" value="MFL9835005.1"/>
    <property type="molecule type" value="Genomic_DNA"/>
</dbReference>
<feature type="coiled-coil region" evidence="1">
    <location>
        <begin position="28"/>
        <end position="81"/>
    </location>
</feature>
<comment type="caution">
    <text evidence="2">The sequence shown here is derived from an EMBL/GenBank/DDBJ whole genome shotgun (WGS) entry which is preliminary data.</text>
</comment>
<accession>A0ABW8Y6W6</accession>
<evidence type="ECO:0000313" key="2">
    <source>
        <dbReference type="EMBL" id="MFL9835005.1"/>
    </source>
</evidence>
<evidence type="ECO:0000313" key="3">
    <source>
        <dbReference type="Proteomes" id="UP001629058"/>
    </source>
</evidence>
<dbReference type="RefSeq" id="WP_408091331.1">
    <property type="nucleotide sequence ID" value="NZ_JBELPY010000009.1"/>
</dbReference>
<name>A0ABW8Y6W6_9FLAO</name>
<evidence type="ECO:0000256" key="1">
    <source>
        <dbReference type="SAM" id="Coils"/>
    </source>
</evidence>
<proteinExistence type="predicted"/>
<organism evidence="2 3">
    <name type="scientific">Chryseobacterium terrae</name>
    <dbReference type="NCBI Taxonomy" id="3163299"/>
    <lineage>
        <taxon>Bacteria</taxon>
        <taxon>Pseudomonadati</taxon>
        <taxon>Bacteroidota</taxon>
        <taxon>Flavobacteriia</taxon>
        <taxon>Flavobacteriales</taxon>
        <taxon>Weeksellaceae</taxon>
        <taxon>Chryseobacterium group</taxon>
        <taxon>Chryseobacterium</taxon>
    </lineage>
</organism>
<keyword evidence="3" id="KW-1185">Reference proteome</keyword>
<keyword evidence="1" id="KW-0175">Coiled coil</keyword>